<dbReference type="InterPro" id="IPR005850">
    <property type="entry name" value="GalP_Utransf_C"/>
</dbReference>
<feature type="binding site" evidence="14">
    <location>
        <position position="140"/>
    </location>
    <ligand>
        <name>Zn(2+)</name>
        <dbReference type="ChEBI" id="CHEBI:29105"/>
    </ligand>
</feature>
<dbReference type="Proteomes" id="UP000005439">
    <property type="component" value="Chromosome"/>
</dbReference>
<dbReference type="SUPFAM" id="SSF54197">
    <property type="entry name" value="HIT-like"/>
    <property type="match status" value="2"/>
</dbReference>
<dbReference type="PIRSF" id="PIRSF000808">
    <property type="entry name" value="GalT"/>
    <property type="match status" value="1"/>
</dbReference>
<evidence type="ECO:0000256" key="15">
    <source>
        <dbReference type="RuleBase" id="RU000506"/>
    </source>
</evidence>
<keyword evidence="8 14" id="KW-0479">Metal-binding</keyword>
<evidence type="ECO:0000256" key="1">
    <source>
        <dbReference type="ARBA" id="ARBA00001107"/>
    </source>
</evidence>
<evidence type="ECO:0000256" key="2">
    <source>
        <dbReference type="ARBA" id="ARBA00004947"/>
    </source>
</evidence>
<evidence type="ECO:0000259" key="17">
    <source>
        <dbReference type="Pfam" id="PF02744"/>
    </source>
</evidence>
<evidence type="ECO:0000313" key="19">
    <source>
        <dbReference type="Proteomes" id="UP000005439"/>
    </source>
</evidence>
<gene>
    <name evidence="18" type="ordered locus">Sulac_2121</name>
</gene>
<accession>G8TSZ2</accession>
<dbReference type="InterPro" id="IPR001937">
    <property type="entry name" value="GalP_UDPtransf1"/>
</dbReference>
<evidence type="ECO:0000256" key="8">
    <source>
        <dbReference type="ARBA" id="ARBA00022723"/>
    </source>
</evidence>
<evidence type="ECO:0000256" key="11">
    <source>
        <dbReference type="ARBA" id="ARBA00023277"/>
    </source>
</evidence>
<feature type="binding site" evidence="14">
    <location>
        <position position="31"/>
    </location>
    <ligand>
        <name>Zn(2+)</name>
        <dbReference type="ChEBI" id="CHEBI:29105"/>
    </ligand>
</feature>
<feature type="domain" description="Galactose-1-phosphate uridyl transferase N-terminal" evidence="16">
    <location>
        <begin position="19"/>
        <end position="152"/>
    </location>
</feature>
<evidence type="ECO:0000256" key="7">
    <source>
        <dbReference type="ARBA" id="ARBA00022695"/>
    </source>
</evidence>
<dbReference type="PROSITE" id="PS00117">
    <property type="entry name" value="GAL_P_UDP_TRANSF_I"/>
    <property type="match status" value="1"/>
</dbReference>
<dbReference type="HOGENOM" id="CLU_029960_1_1_9"/>
<feature type="binding site" evidence="14">
    <location>
        <position position="89"/>
    </location>
    <ligand>
        <name>Zn(2+)</name>
        <dbReference type="ChEBI" id="CHEBI:29105"/>
    </ligand>
</feature>
<dbReference type="GO" id="GO:0033499">
    <property type="term" value="P:galactose catabolic process via UDP-galactose, Leloir pathway"/>
    <property type="evidence" value="ECO:0007669"/>
    <property type="project" value="TreeGrafter"/>
</dbReference>
<feature type="domain" description="Galactose-1-phosphate uridyl transferase C-terminal" evidence="17">
    <location>
        <begin position="170"/>
        <end position="283"/>
    </location>
</feature>
<sequence length="324" mass="36869">MAELRYNPILRDWTMVAANRQLRPDMPATACPFCPGSGRVPDQYEVFIYDNDFPVLSPQPGPVAEGFSDLYRARPAYGKCEVVLYSSDHQAALSRLSPAHLEAVVRLWRSRYEALAADPNHQYILIFENRGREVGATISHPHGQIYAYPFIPLKIRTELEACYDHHWVTGRCLVCDIHAAEVADGRRVVAVNERFAAYVPYFTDFPYGVWITPTRHVADLRRFNEAEEHDLAEILGWVTRGMDALYNREFPYMMVLHQTPPQRSDTEPFYHFHIEFYPPLRAADKIKFLSSSETGAGAAANPSLVEETAPLLRAAIDRVRGTSR</sequence>
<comment type="pathway">
    <text evidence="2 15">Carbohydrate metabolism; galactose metabolism.</text>
</comment>
<evidence type="ECO:0000256" key="4">
    <source>
        <dbReference type="ARBA" id="ARBA00012384"/>
    </source>
</evidence>
<dbReference type="GO" id="GO:0005737">
    <property type="term" value="C:cytoplasm"/>
    <property type="evidence" value="ECO:0007669"/>
    <property type="project" value="TreeGrafter"/>
</dbReference>
<dbReference type="Pfam" id="PF02744">
    <property type="entry name" value="GalP_UDP_tr_C"/>
    <property type="match status" value="1"/>
</dbReference>
<evidence type="ECO:0000256" key="12">
    <source>
        <dbReference type="NCBIfam" id="TIGR00209"/>
    </source>
</evidence>
<keyword evidence="19" id="KW-1185">Reference proteome</keyword>
<dbReference type="AlphaFoldDB" id="G8TSZ2"/>
<dbReference type="UniPathway" id="UPA00214"/>
<comment type="similarity">
    <text evidence="3 15">Belongs to the galactose-1-phosphate uridylyltransferase type 1 family.</text>
</comment>
<reference evidence="18 19" key="2">
    <citation type="journal article" date="2012" name="Stand. Genomic Sci.">
        <title>Complete genome sequence of the moderately thermophilic mineral-sulfide-oxidizing firmicute Sulfobacillus acidophilus type strain (NAL(T)).</title>
        <authorList>
            <person name="Anderson I."/>
            <person name="Chertkov O."/>
            <person name="Chen A."/>
            <person name="Saunders E."/>
            <person name="Lapidus A."/>
            <person name="Nolan M."/>
            <person name="Lucas S."/>
            <person name="Hammon N."/>
            <person name="Deshpande S."/>
            <person name="Cheng J.F."/>
            <person name="Han C."/>
            <person name="Tapia R."/>
            <person name="Goodwin L.A."/>
            <person name="Pitluck S."/>
            <person name="Liolios K."/>
            <person name="Pagani I."/>
            <person name="Ivanova N."/>
            <person name="Mikhailova N."/>
            <person name="Pati A."/>
            <person name="Palaniappan K."/>
            <person name="Land M."/>
            <person name="Pan C."/>
            <person name="Rohde M."/>
            <person name="Pukall R."/>
            <person name="Goker M."/>
            <person name="Detter J.C."/>
            <person name="Woyke T."/>
            <person name="Bristow J."/>
            <person name="Eisen J.A."/>
            <person name="Markowitz V."/>
            <person name="Hugenholtz P."/>
            <person name="Kyrpides N.C."/>
            <person name="Klenk H.P."/>
            <person name="Mavromatis K."/>
        </authorList>
    </citation>
    <scope>NUCLEOTIDE SEQUENCE [LARGE SCALE GENOMIC DNA]</scope>
    <source>
        <strain evidence="19">ATCC 700253 / DSM 10332 / NAL</strain>
    </source>
</reference>
<evidence type="ECO:0000256" key="5">
    <source>
        <dbReference type="ARBA" id="ARBA00016340"/>
    </source>
</evidence>
<dbReference type="InterPro" id="IPR019779">
    <property type="entry name" value="GalP_UDPtransf1_His-AS"/>
</dbReference>
<dbReference type="GO" id="GO:0008108">
    <property type="term" value="F:UDP-glucose:hexose-1-phosphate uridylyltransferase activity"/>
    <property type="evidence" value="ECO:0007669"/>
    <property type="project" value="UniProtKB-UniRule"/>
</dbReference>
<proteinExistence type="inferred from homology"/>
<dbReference type="EMBL" id="CP003179">
    <property type="protein sequence ID" value="AEW05607.1"/>
    <property type="molecule type" value="Genomic_DNA"/>
</dbReference>
<evidence type="ECO:0000256" key="10">
    <source>
        <dbReference type="ARBA" id="ARBA00023144"/>
    </source>
</evidence>
<keyword evidence="7 15" id="KW-0548">Nucleotidyltransferase</keyword>
<dbReference type="Pfam" id="PF01087">
    <property type="entry name" value="GalP_UDP_transf"/>
    <property type="match status" value="1"/>
</dbReference>
<keyword evidence="10 15" id="KW-0299">Galactose metabolism</keyword>
<name>G8TSZ2_SULAD</name>
<dbReference type="STRING" id="679936.Sulac_2121"/>
<dbReference type="PATRIC" id="fig|679936.5.peg.2187"/>
<keyword evidence="6 15" id="KW-0808">Transferase</keyword>
<evidence type="ECO:0000256" key="6">
    <source>
        <dbReference type="ARBA" id="ARBA00022679"/>
    </source>
</evidence>
<comment type="catalytic activity">
    <reaction evidence="1 15">
        <text>alpha-D-galactose 1-phosphate + UDP-alpha-D-glucose = alpha-D-glucose 1-phosphate + UDP-alpha-D-galactose</text>
        <dbReference type="Rhea" id="RHEA:13989"/>
        <dbReference type="ChEBI" id="CHEBI:58336"/>
        <dbReference type="ChEBI" id="CHEBI:58601"/>
        <dbReference type="ChEBI" id="CHEBI:58885"/>
        <dbReference type="ChEBI" id="CHEBI:66914"/>
        <dbReference type="EC" id="2.7.7.12"/>
    </reaction>
</comment>
<keyword evidence="11 15" id="KW-0119">Carbohydrate metabolism</keyword>
<evidence type="ECO:0000259" key="16">
    <source>
        <dbReference type="Pfam" id="PF01087"/>
    </source>
</evidence>
<dbReference type="EC" id="2.7.7.12" evidence="4 12"/>
<evidence type="ECO:0000256" key="3">
    <source>
        <dbReference type="ARBA" id="ARBA00010951"/>
    </source>
</evidence>
<evidence type="ECO:0000313" key="18">
    <source>
        <dbReference type="EMBL" id="AEW05607.1"/>
    </source>
</evidence>
<reference evidence="19" key="1">
    <citation type="submission" date="2011-12" db="EMBL/GenBank/DDBJ databases">
        <title>The complete genome of chromosome of Sulfobacillus acidophilus DSM 10332.</title>
        <authorList>
            <person name="Lucas S."/>
            <person name="Han J."/>
            <person name="Lapidus A."/>
            <person name="Bruce D."/>
            <person name="Goodwin L."/>
            <person name="Pitluck S."/>
            <person name="Peters L."/>
            <person name="Kyrpides N."/>
            <person name="Mavromatis K."/>
            <person name="Ivanova N."/>
            <person name="Mikhailova N."/>
            <person name="Chertkov O."/>
            <person name="Saunders E."/>
            <person name="Detter J.C."/>
            <person name="Tapia R."/>
            <person name="Han C."/>
            <person name="Land M."/>
            <person name="Hauser L."/>
            <person name="Markowitz V."/>
            <person name="Cheng J.-F."/>
            <person name="Hugenholtz P."/>
            <person name="Woyke T."/>
            <person name="Wu D."/>
            <person name="Pukall R."/>
            <person name="Gehrich-Schroeter G."/>
            <person name="Schneider S."/>
            <person name="Klenk H.-P."/>
            <person name="Eisen J.A."/>
        </authorList>
    </citation>
    <scope>NUCLEOTIDE SEQUENCE [LARGE SCALE GENOMIC DNA]</scope>
    <source>
        <strain evidence="19">ATCC 700253 / DSM 10332 / NAL</strain>
    </source>
</reference>
<dbReference type="KEGG" id="sap:Sulac_2121"/>
<evidence type="ECO:0000256" key="13">
    <source>
        <dbReference type="PIRSR" id="PIRSR000808-1"/>
    </source>
</evidence>
<dbReference type="GO" id="GO:0008270">
    <property type="term" value="F:zinc ion binding"/>
    <property type="evidence" value="ECO:0007669"/>
    <property type="project" value="InterPro"/>
</dbReference>
<dbReference type="PANTHER" id="PTHR11943:SF1">
    <property type="entry name" value="GALACTOSE-1-PHOSPHATE URIDYLYLTRANSFERASE"/>
    <property type="match status" value="1"/>
</dbReference>
<dbReference type="NCBIfam" id="TIGR00209">
    <property type="entry name" value="galT_1"/>
    <property type="match status" value="1"/>
</dbReference>
<dbReference type="InterPro" id="IPR036265">
    <property type="entry name" value="HIT-like_sf"/>
</dbReference>
<dbReference type="Gene3D" id="3.30.428.10">
    <property type="entry name" value="HIT-like"/>
    <property type="match status" value="2"/>
</dbReference>
<keyword evidence="9 14" id="KW-0862">Zinc</keyword>
<organism evidence="18 19">
    <name type="scientific">Sulfobacillus acidophilus (strain ATCC 700253 / DSM 10332 / NAL)</name>
    <dbReference type="NCBI Taxonomy" id="679936"/>
    <lineage>
        <taxon>Bacteria</taxon>
        <taxon>Bacillati</taxon>
        <taxon>Bacillota</taxon>
        <taxon>Clostridia</taxon>
        <taxon>Eubacteriales</taxon>
        <taxon>Clostridiales Family XVII. Incertae Sedis</taxon>
        <taxon>Sulfobacillus</taxon>
    </lineage>
</organism>
<feature type="binding site" evidence="14">
    <location>
        <position position="34"/>
    </location>
    <ligand>
        <name>Zn(2+)</name>
        <dbReference type="ChEBI" id="CHEBI:29105"/>
    </ligand>
</feature>
<protein>
    <recommendedName>
        <fullName evidence="5 12">Galactose-1-phosphate uridylyltransferase</fullName>
        <ecNumber evidence="4 12">2.7.7.12</ecNumber>
    </recommendedName>
</protein>
<feature type="active site" description="Tele-UMP-histidine intermediate" evidence="13">
    <location>
        <position position="142"/>
    </location>
</feature>
<evidence type="ECO:0000256" key="14">
    <source>
        <dbReference type="PIRSR" id="PIRSR000808-3"/>
    </source>
</evidence>
<dbReference type="PANTHER" id="PTHR11943">
    <property type="entry name" value="GALACTOSE-1-PHOSPHATE URIDYLYLTRANSFERASE"/>
    <property type="match status" value="1"/>
</dbReference>
<dbReference type="InterPro" id="IPR005849">
    <property type="entry name" value="GalP_Utransf_N"/>
</dbReference>
<comment type="cofactor">
    <cofactor evidence="14">
        <name>Zn(2+)</name>
        <dbReference type="ChEBI" id="CHEBI:29105"/>
    </cofactor>
    <text evidence="14">Binds 1 zinc ion per subunit.</text>
</comment>
<evidence type="ECO:0000256" key="9">
    <source>
        <dbReference type="ARBA" id="ARBA00022833"/>
    </source>
</evidence>